<evidence type="ECO:0000313" key="1">
    <source>
        <dbReference type="EMBL" id="MBD2568364.1"/>
    </source>
</evidence>
<evidence type="ECO:0000313" key="2">
    <source>
        <dbReference type="Proteomes" id="UP000640531"/>
    </source>
</evidence>
<dbReference type="RefSeq" id="WP_190714229.1">
    <property type="nucleotide sequence ID" value="NZ_JACJST010000008.1"/>
</dbReference>
<name>A0ABR8FF10_9NOST</name>
<sequence length="274" mass="31585">MTNNLPENPGSFEHLQSVTRQQFNKQVALYFKDLGDSWIPNVATPRDRLRSACTMTDEDNELCMAARHRLFYDILGYGRSNLAVIFGSHDKYDPPVEGHPIVYLYFSQDAESVPKGLTKVDACYSFRLMNETQSSITPAKALSLATEIKSLFIQGNNGIRITKGKNQYIYFHKEKGYRLRIYSNSEGDAVDIIKRMLQLTNTPYDVDRLSENKPKRPNYKKSEKQLVYGKQRLIKRYRPTANVFFRYSYMEIPGSPQPLMLVDTTYRHGGLILL</sequence>
<dbReference type="Proteomes" id="UP000640531">
    <property type="component" value="Unassembled WGS sequence"/>
</dbReference>
<dbReference type="EMBL" id="JACJST010000008">
    <property type="protein sequence ID" value="MBD2568364.1"/>
    <property type="molecule type" value="Genomic_DNA"/>
</dbReference>
<comment type="caution">
    <text evidence="1">The sequence shown here is derived from an EMBL/GenBank/DDBJ whole genome shotgun (WGS) entry which is preliminary data.</text>
</comment>
<keyword evidence="2" id="KW-1185">Reference proteome</keyword>
<accession>A0ABR8FF10</accession>
<organism evidence="1 2">
    <name type="scientific">Anabaena lutea FACHB-196</name>
    <dbReference type="NCBI Taxonomy" id="2692881"/>
    <lineage>
        <taxon>Bacteria</taxon>
        <taxon>Bacillati</taxon>
        <taxon>Cyanobacteriota</taxon>
        <taxon>Cyanophyceae</taxon>
        <taxon>Nostocales</taxon>
        <taxon>Nostocaceae</taxon>
        <taxon>Anabaena</taxon>
    </lineage>
</organism>
<proteinExistence type="predicted"/>
<reference evidence="1 2" key="1">
    <citation type="journal article" date="2020" name="ISME J.">
        <title>Comparative genomics reveals insights into cyanobacterial evolution and habitat adaptation.</title>
        <authorList>
            <person name="Chen M.Y."/>
            <person name="Teng W.K."/>
            <person name="Zhao L."/>
            <person name="Hu C.X."/>
            <person name="Zhou Y.K."/>
            <person name="Han B.P."/>
            <person name="Song L.R."/>
            <person name="Shu W.S."/>
        </authorList>
    </citation>
    <scope>NUCLEOTIDE SEQUENCE [LARGE SCALE GENOMIC DNA]</scope>
    <source>
        <strain evidence="1 2">FACHB-196</strain>
    </source>
</reference>
<protein>
    <submittedName>
        <fullName evidence="1">Uncharacterized protein</fullName>
    </submittedName>
</protein>
<gene>
    <name evidence="1" type="ORF">H6G59_10700</name>
</gene>